<dbReference type="RefSeq" id="WP_107601494.1">
    <property type="nucleotide sequence ID" value="NZ_JBOILH010000003.1"/>
</dbReference>
<evidence type="ECO:0000313" key="1">
    <source>
        <dbReference type="EMBL" id="PTI62168.1"/>
    </source>
</evidence>
<name>A0ABX5IIL9_9STAP</name>
<dbReference type="Proteomes" id="UP000240859">
    <property type="component" value="Unassembled WGS sequence"/>
</dbReference>
<gene>
    <name evidence="1" type="ORF">BU057_14180</name>
</gene>
<evidence type="ECO:0008006" key="3">
    <source>
        <dbReference type="Google" id="ProtNLM"/>
    </source>
</evidence>
<keyword evidence="2" id="KW-1185">Reference proteome</keyword>
<sequence>MNLSKKIMLSALTTGILVSPIIGGGNQINAAKQPQVNDLEAPTASLKVGDTVEFEHVEPIVLNARQVLIHRIEDNNSVGNKYRGYYNESVDFYEPILDSGEEPVLTKKYKFKIKGTVVDPSFGGTTLAKISIKTDDIEYIGSVD</sequence>
<protein>
    <recommendedName>
        <fullName evidence="3">Peptidase</fullName>
    </recommendedName>
</protein>
<accession>A0ABX5IIL9</accession>
<organism evidence="1 2">
    <name type="scientific">Staphylococcus succinus</name>
    <dbReference type="NCBI Taxonomy" id="61015"/>
    <lineage>
        <taxon>Bacteria</taxon>
        <taxon>Bacillati</taxon>
        <taxon>Bacillota</taxon>
        <taxon>Bacilli</taxon>
        <taxon>Bacillales</taxon>
        <taxon>Staphylococcaceae</taxon>
        <taxon>Staphylococcus</taxon>
    </lineage>
</organism>
<comment type="caution">
    <text evidence="1">The sequence shown here is derived from an EMBL/GenBank/DDBJ whole genome shotgun (WGS) entry which is preliminary data.</text>
</comment>
<dbReference type="EMBL" id="PZFR01000266">
    <property type="protein sequence ID" value="PTI62168.1"/>
    <property type="molecule type" value="Genomic_DNA"/>
</dbReference>
<evidence type="ECO:0000313" key="2">
    <source>
        <dbReference type="Proteomes" id="UP000240859"/>
    </source>
</evidence>
<reference evidence="1 2" key="1">
    <citation type="journal article" date="2016" name="Front. Microbiol.">
        <title>Comprehensive Phylogenetic Analysis of Bovine Non-aureus Staphylococci Species Based on Whole-Genome Sequencing.</title>
        <authorList>
            <person name="Naushad S."/>
            <person name="Barkema H.W."/>
            <person name="Luby C."/>
            <person name="Condas L.A."/>
            <person name="Nobrega D.B."/>
            <person name="Carson D.A."/>
            <person name="De Buck J."/>
        </authorList>
    </citation>
    <scope>NUCLEOTIDE SEQUENCE [LARGE SCALE GENOMIC DNA]</scope>
    <source>
        <strain evidence="1 2">SNUC 1084</strain>
    </source>
</reference>
<proteinExistence type="predicted"/>